<reference evidence="1 4" key="1">
    <citation type="submission" date="2021-06" db="EMBL/GenBank/DDBJ databases">
        <title>Collection of gut derived symbiotic bacterial strains cultured from healthy donors.</title>
        <authorList>
            <person name="Lin H."/>
            <person name="Littmann E."/>
            <person name="Pamer E.G."/>
        </authorList>
    </citation>
    <scope>NUCLEOTIDE SEQUENCE</scope>
    <source>
        <strain evidence="2 4">MSK.21.70</strain>
        <strain evidence="1">MSK.21.82</strain>
    </source>
</reference>
<gene>
    <name evidence="1" type="ORF">KSV97_07095</name>
    <name evidence="2" type="ORF">KSW06_06945</name>
</gene>
<dbReference type="EMBL" id="JAHOEF010000041">
    <property type="protein sequence ID" value="MBV3382985.1"/>
    <property type="molecule type" value="Genomic_DNA"/>
</dbReference>
<name>A0AAW4MRU3_9FIRM</name>
<proteinExistence type="predicted"/>
<dbReference type="EMBL" id="JAHOEL010000039">
    <property type="protein sequence ID" value="MBV3392992.1"/>
    <property type="molecule type" value="Genomic_DNA"/>
</dbReference>
<dbReference type="AlphaFoldDB" id="A0AAW4MRU3"/>
<evidence type="ECO:0000313" key="4">
    <source>
        <dbReference type="Proteomes" id="UP001197492"/>
    </source>
</evidence>
<dbReference type="RefSeq" id="WP_217747784.1">
    <property type="nucleotide sequence ID" value="NZ_JAHOEB010000039.1"/>
</dbReference>
<sequence length="277" mass="32197">MNIIKRKCQKEDIKEVVSLFNEVIETELYLEEDTPVLDDFIESASYCGVMLDDHLLVGAYLIRSLGTGHCKHIATCSYAIKADYKKELDSLIKDSLEQAFKAGYAIMQLNTVTKTLKTVLDTVGFKSLGMIRDGFKTSKGDYENTYVVYHTLDESILECKEKQDPMSIEIGHISKKIQNRGIYWIVSEVKHYRIQTKREYSTFDYRDLHYQSEEDIKKFVENIFHKYHIENEKNHDTVHVLSVHTSKDDAVAEWIKRDDLELQKQMTSMHSFSKGVK</sequence>
<comment type="caution">
    <text evidence="1">The sequence shown here is derived from an EMBL/GenBank/DDBJ whole genome shotgun (WGS) entry which is preliminary data.</text>
</comment>
<dbReference type="Proteomes" id="UP001196408">
    <property type="component" value="Unassembled WGS sequence"/>
</dbReference>
<accession>A0AAW4MRU3</accession>
<protein>
    <recommendedName>
        <fullName evidence="5">N-acetyltransferase domain-containing protein</fullName>
    </recommendedName>
</protein>
<evidence type="ECO:0000313" key="2">
    <source>
        <dbReference type="EMBL" id="MBV3392992.1"/>
    </source>
</evidence>
<keyword evidence="4" id="KW-1185">Reference proteome</keyword>
<evidence type="ECO:0008006" key="5">
    <source>
        <dbReference type="Google" id="ProtNLM"/>
    </source>
</evidence>
<organism evidence="1 3">
    <name type="scientific">Catenibacterium mitsuokai</name>
    <dbReference type="NCBI Taxonomy" id="100886"/>
    <lineage>
        <taxon>Bacteria</taxon>
        <taxon>Bacillati</taxon>
        <taxon>Bacillota</taxon>
        <taxon>Erysipelotrichia</taxon>
        <taxon>Erysipelotrichales</taxon>
        <taxon>Coprobacillaceae</taxon>
        <taxon>Catenibacterium</taxon>
    </lineage>
</organism>
<dbReference type="Proteomes" id="UP001197492">
    <property type="component" value="Unassembled WGS sequence"/>
</dbReference>
<evidence type="ECO:0000313" key="3">
    <source>
        <dbReference type="Proteomes" id="UP001196408"/>
    </source>
</evidence>
<evidence type="ECO:0000313" key="1">
    <source>
        <dbReference type="EMBL" id="MBV3382985.1"/>
    </source>
</evidence>